<proteinExistence type="predicted"/>
<dbReference type="Pfam" id="PF13946">
    <property type="entry name" value="DUF4214"/>
    <property type="match status" value="2"/>
</dbReference>
<dbReference type="InterPro" id="IPR025282">
    <property type="entry name" value="DUF4214"/>
</dbReference>
<dbReference type="EMBL" id="JACOGA010000006">
    <property type="protein sequence ID" value="MBC3873487.1"/>
    <property type="molecule type" value="Genomic_DNA"/>
</dbReference>
<organism evidence="2 3">
    <name type="scientific">Undibacterium flavidum</name>
    <dbReference type="NCBI Taxonomy" id="2762297"/>
    <lineage>
        <taxon>Bacteria</taxon>
        <taxon>Pseudomonadati</taxon>
        <taxon>Pseudomonadota</taxon>
        <taxon>Betaproteobacteria</taxon>
        <taxon>Burkholderiales</taxon>
        <taxon>Oxalobacteraceae</taxon>
        <taxon>Undibacterium</taxon>
    </lineage>
</organism>
<dbReference type="RefSeq" id="WP_186941522.1">
    <property type="nucleotide sequence ID" value="NZ_JACOGA010000006.1"/>
</dbReference>
<name>A0ABR6YB75_9BURK</name>
<evidence type="ECO:0000313" key="3">
    <source>
        <dbReference type="Proteomes" id="UP000624279"/>
    </source>
</evidence>
<protein>
    <submittedName>
        <fullName evidence="2">DUF4214 domain-containing protein</fullName>
    </submittedName>
</protein>
<evidence type="ECO:0000313" key="2">
    <source>
        <dbReference type="EMBL" id="MBC3873487.1"/>
    </source>
</evidence>
<accession>A0ABR6YB75</accession>
<dbReference type="InterPro" id="IPR013783">
    <property type="entry name" value="Ig-like_fold"/>
</dbReference>
<evidence type="ECO:0000259" key="1">
    <source>
        <dbReference type="Pfam" id="PF13946"/>
    </source>
</evidence>
<dbReference type="InterPro" id="IPR038255">
    <property type="entry name" value="PBS_linker_sf"/>
</dbReference>
<sequence length="465" mass="50928">MKNFQEILRLFATMLVVLFLNACGGGSVEQKENSASTMAYSPVPINTSMTFLGPRSDYVIWQKSGITYIQDMVGNAGLLDISHVDRLIFSDVIITANMNQSVNSISKKDYQNLVELYIAFFNRVPDADGLSYWITQIKNGMTLDQLADNFYNAALQYSELTGFTLAMTNDTFVRIIYKNVLGRSGTSAPPDADVKYWVDQLVSGKTKGYLVVTMLNSAHTFKGDKLFGWVADLLDNKFIVGDYIANIKGISFNSPQVAIKQSMEIASAVTPTDVLVATKKASAYATNTRSLIVSNAGDSQIVPVDAIVTLKGAATSKLVQSNFIYLWAIVSKPTNSKATLSSVPALTVSFTPDLVGEYLVSLVASDGINSSLPSIVTITANQIEVVVNPIPDSGVYSCSSISYEWARLLYSQGHTYLDRDHDGKPCEANDKALEHPITPSTNKQCYVNGYFRKNGTYVHGYYRSC</sequence>
<keyword evidence="3" id="KW-1185">Reference proteome</keyword>
<dbReference type="Proteomes" id="UP000624279">
    <property type="component" value="Unassembled WGS sequence"/>
</dbReference>
<dbReference type="Gene3D" id="1.10.3130.20">
    <property type="entry name" value="Phycobilisome linker domain"/>
    <property type="match status" value="1"/>
</dbReference>
<comment type="caution">
    <text evidence="2">The sequence shown here is derived from an EMBL/GenBank/DDBJ whole genome shotgun (WGS) entry which is preliminary data.</text>
</comment>
<gene>
    <name evidence="2" type="ORF">H8K55_07810</name>
</gene>
<feature type="domain" description="DUF4214" evidence="1">
    <location>
        <begin position="115"/>
        <end position="152"/>
    </location>
</feature>
<feature type="domain" description="DUF4214" evidence="1">
    <location>
        <begin position="167"/>
        <end position="218"/>
    </location>
</feature>
<dbReference type="Gene3D" id="2.60.40.10">
    <property type="entry name" value="Immunoglobulins"/>
    <property type="match status" value="1"/>
</dbReference>
<reference evidence="2 3" key="1">
    <citation type="submission" date="2020-08" db="EMBL/GenBank/DDBJ databases">
        <title>Novel species isolated from subtropical streams in China.</title>
        <authorList>
            <person name="Lu H."/>
        </authorList>
    </citation>
    <scope>NUCLEOTIDE SEQUENCE [LARGE SCALE GENOMIC DNA]</scope>
    <source>
        <strain evidence="2 3">LX15W</strain>
    </source>
</reference>